<reference evidence="1 2" key="1">
    <citation type="submission" date="2018-08" db="EMBL/GenBank/DDBJ databases">
        <title>A genome reference for cultivated species of the human gut microbiota.</title>
        <authorList>
            <person name="Zou Y."/>
            <person name="Xue W."/>
            <person name="Luo G."/>
        </authorList>
    </citation>
    <scope>NUCLEOTIDE SEQUENCE [LARGE SCALE GENOMIC DNA]</scope>
    <source>
        <strain evidence="1 2">AF45-14BH</strain>
    </source>
</reference>
<sequence>MEIEEEQMFKNVKDKVLVRLEESIKRTEDYKKWDKFLLRYIGNIENIMHKKDFNCLLQVIKKEYITEIKRRFFNGPTEFPYISYKDLDIETVQLKEKEIKEAYFGKIKSSNIVRIYRSLTEVESLSNQIERNLMIEKLVFLKTGRVLAISL</sequence>
<organism evidence="1 2">
    <name type="scientific">Anaerobutyricum hallii</name>
    <dbReference type="NCBI Taxonomy" id="39488"/>
    <lineage>
        <taxon>Bacteria</taxon>
        <taxon>Bacillati</taxon>
        <taxon>Bacillota</taxon>
        <taxon>Clostridia</taxon>
        <taxon>Lachnospirales</taxon>
        <taxon>Lachnospiraceae</taxon>
        <taxon>Anaerobutyricum</taxon>
    </lineage>
</organism>
<dbReference type="EMBL" id="QRNJ01000010">
    <property type="protein sequence ID" value="RHK40628.1"/>
    <property type="molecule type" value="Genomic_DNA"/>
</dbReference>
<evidence type="ECO:0000313" key="1">
    <source>
        <dbReference type="EMBL" id="RHK40628.1"/>
    </source>
</evidence>
<protein>
    <submittedName>
        <fullName evidence="1">Uncharacterized protein</fullName>
    </submittedName>
</protein>
<proteinExistence type="predicted"/>
<dbReference type="AlphaFoldDB" id="A0A415G9G7"/>
<accession>A0A415G9G7</accession>
<name>A0A415G9G7_9FIRM</name>
<dbReference type="Proteomes" id="UP000283497">
    <property type="component" value="Unassembled WGS sequence"/>
</dbReference>
<dbReference type="RefSeq" id="WP_118314149.1">
    <property type="nucleotide sequence ID" value="NZ_DBGDDL010000100.1"/>
</dbReference>
<comment type="caution">
    <text evidence="1">The sequence shown here is derived from an EMBL/GenBank/DDBJ whole genome shotgun (WGS) entry which is preliminary data.</text>
</comment>
<gene>
    <name evidence="1" type="ORF">DW068_03960</name>
</gene>
<evidence type="ECO:0000313" key="2">
    <source>
        <dbReference type="Proteomes" id="UP000283497"/>
    </source>
</evidence>